<dbReference type="EMBL" id="BNCD01000011">
    <property type="protein sequence ID" value="GHH81816.1"/>
    <property type="molecule type" value="Genomic_DNA"/>
</dbReference>
<evidence type="ECO:0000313" key="2">
    <source>
        <dbReference type="EMBL" id="GHH81816.1"/>
    </source>
</evidence>
<proteinExistence type="predicted"/>
<feature type="domain" description="Beta-lactamase-related" evidence="1">
    <location>
        <begin position="3"/>
        <end position="331"/>
    </location>
</feature>
<reference evidence="2" key="1">
    <citation type="journal article" date="2014" name="Int. J. Syst. Evol. Microbiol.">
        <title>Complete genome sequence of Corynebacterium casei LMG S-19264T (=DSM 44701T), isolated from a smear-ripened cheese.</title>
        <authorList>
            <consortium name="US DOE Joint Genome Institute (JGI-PGF)"/>
            <person name="Walter F."/>
            <person name="Albersmeier A."/>
            <person name="Kalinowski J."/>
            <person name="Ruckert C."/>
        </authorList>
    </citation>
    <scope>NUCLEOTIDE SEQUENCE</scope>
    <source>
        <strain evidence="2">JCM 5069</strain>
    </source>
</reference>
<dbReference type="PANTHER" id="PTHR43283">
    <property type="entry name" value="BETA-LACTAMASE-RELATED"/>
    <property type="match status" value="1"/>
</dbReference>
<organism evidence="2 3">
    <name type="scientific">Streptomyces sulfonofaciens</name>
    <dbReference type="NCBI Taxonomy" id="68272"/>
    <lineage>
        <taxon>Bacteria</taxon>
        <taxon>Bacillati</taxon>
        <taxon>Actinomycetota</taxon>
        <taxon>Actinomycetes</taxon>
        <taxon>Kitasatosporales</taxon>
        <taxon>Streptomycetaceae</taxon>
        <taxon>Streptomyces</taxon>
    </lineage>
</organism>
<dbReference type="GO" id="GO:0016787">
    <property type="term" value="F:hydrolase activity"/>
    <property type="evidence" value="ECO:0007669"/>
    <property type="project" value="UniProtKB-KW"/>
</dbReference>
<protein>
    <submittedName>
        <fullName evidence="2">Serine hydrolase</fullName>
    </submittedName>
</protein>
<dbReference type="InterPro" id="IPR012338">
    <property type="entry name" value="Beta-lactam/transpept-like"/>
</dbReference>
<evidence type="ECO:0000259" key="1">
    <source>
        <dbReference type="Pfam" id="PF00144"/>
    </source>
</evidence>
<dbReference type="SUPFAM" id="SSF56601">
    <property type="entry name" value="beta-lactamase/transpeptidase-like"/>
    <property type="match status" value="1"/>
</dbReference>
<dbReference type="Pfam" id="PF00144">
    <property type="entry name" value="Beta-lactamase"/>
    <property type="match status" value="1"/>
</dbReference>
<dbReference type="PANTHER" id="PTHR43283:SF3">
    <property type="entry name" value="BETA-LACTAMASE FAMILY PROTEIN (AFU_ORTHOLOGUE AFUA_5G07500)"/>
    <property type="match status" value="1"/>
</dbReference>
<gene>
    <name evidence="2" type="ORF">GCM10018793_40080</name>
</gene>
<dbReference type="AlphaFoldDB" id="A0A919GC74"/>
<reference evidence="2" key="2">
    <citation type="submission" date="2020-09" db="EMBL/GenBank/DDBJ databases">
        <authorList>
            <person name="Sun Q."/>
            <person name="Ohkuma M."/>
        </authorList>
    </citation>
    <scope>NUCLEOTIDE SEQUENCE</scope>
    <source>
        <strain evidence="2">JCM 5069</strain>
    </source>
</reference>
<dbReference type="Proteomes" id="UP000603708">
    <property type="component" value="Unassembled WGS sequence"/>
</dbReference>
<dbReference type="Gene3D" id="3.40.710.10">
    <property type="entry name" value="DD-peptidase/beta-lactamase superfamily"/>
    <property type="match status" value="1"/>
</dbReference>
<dbReference type="InterPro" id="IPR050789">
    <property type="entry name" value="Diverse_Enzym_Activities"/>
</dbReference>
<keyword evidence="2" id="KW-0378">Hydrolase</keyword>
<sequence>MQAVGHADLAAGTAMTRRSIFRIASAGKPLVAAAVMTLIEEGRIALDDPVGTWLPELAAPSVVRSPGGPPDDTVPAERPITVGDLLDFRAGYGLPSDFSLPVLAPLFDALGQGPPRPQLTPPPDDWMRKLSRVPMVHQPGAAWLYNTCSDIQGVLIARVSGRTLPEFLQERVFGPLGMVDTGFAVPPGKLDRFTGLYRVPEGGGLELVDAPDGQWSSLPAFPSGAGGLVSTADDLLAFGRMLLAGGTADSGHRLLSPGSVRQMITNRLPRAQREASALFPEGQGWGYGGAVDLARVHPWSVPGRYGWVGGTGTSAHIIPATGTVAVLLTQVEMNSPTVPALMRDFWCRAAEAATEA</sequence>
<name>A0A919GC74_9ACTN</name>
<comment type="caution">
    <text evidence="2">The sequence shown here is derived from an EMBL/GenBank/DDBJ whole genome shotgun (WGS) entry which is preliminary data.</text>
</comment>
<accession>A0A919GC74</accession>
<evidence type="ECO:0000313" key="3">
    <source>
        <dbReference type="Proteomes" id="UP000603708"/>
    </source>
</evidence>
<keyword evidence="3" id="KW-1185">Reference proteome</keyword>
<dbReference type="InterPro" id="IPR001466">
    <property type="entry name" value="Beta-lactam-related"/>
</dbReference>